<dbReference type="EMBL" id="JQCB01000001">
    <property type="protein sequence ID" value="KRN97296.1"/>
    <property type="molecule type" value="Genomic_DNA"/>
</dbReference>
<dbReference type="PANTHER" id="PTHR33336">
    <property type="entry name" value="QUINOL MONOOXYGENASE YGIN-RELATED"/>
    <property type="match status" value="1"/>
</dbReference>
<dbReference type="PATRIC" id="fig|348151.3.peg.229"/>
<accession>A0A0R2L7B1</accession>
<dbReference type="PANTHER" id="PTHR33336:SF3">
    <property type="entry name" value="ABM DOMAIN-CONTAINING PROTEIN"/>
    <property type="match status" value="1"/>
</dbReference>
<comment type="caution">
    <text evidence="2">The sequence shown here is derived from an EMBL/GenBank/DDBJ whole genome shotgun (WGS) entry which is preliminary data.</text>
</comment>
<sequence>MEMKTVDATVHVQPGQEAQFMTAAHALIPAARAESGNARFDLYHSTDCASDFVFVEVYADQAAIIAHRDSVHFQEFLRALAPITNAPMDVMIFDGEGATN</sequence>
<dbReference type="Gene3D" id="3.30.70.100">
    <property type="match status" value="1"/>
</dbReference>
<protein>
    <recommendedName>
        <fullName evidence="1">ABM domain-containing protein</fullName>
    </recommendedName>
</protein>
<gene>
    <name evidence="2" type="ORF">IV55_GL000224</name>
</gene>
<dbReference type="InterPro" id="IPR050744">
    <property type="entry name" value="AI-2_Isomerase_LsrG"/>
</dbReference>
<feature type="domain" description="ABM" evidence="1">
    <location>
        <begin position="4"/>
        <end position="93"/>
    </location>
</feature>
<evidence type="ECO:0000313" key="2">
    <source>
        <dbReference type="EMBL" id="KRN97296.1"/>
    </source>
</evidence>
<dbReference type="GO" id="GO:0003824">
    <property type="term" value="F:catalytic activity"/>
    <property type="evidence" value="ECO:0007669"/>
    <property type="project" value="TreeGrafter"/>
</dbReference>
<evidence type="ECO:0000313" key="3">
    <source>
        <dbReference type="Proteomes" id="UP000051139"/>
    </source>
</evidence>
<reference evidence="2 3" key="1">
    <citation type="journal article" date="2015" name="Genome Announc.">
        <title>Expanding the biotechnology potential of lactobacilli through comparative genomics of 213 strains and associated genera.</title>
        <authorList>
            <person name="Sun Z."/>
            <person name="Harris H.M."/>
            <person name="McCann A."/>
            <person name="Guo C."/>
            <person name="Argimon S."/>
            <person name="Zhang W."/>
            <person name="Yang X."/>
            <person name="Jeffery I.B."/>
            <person name="Cooney J.C."/>
            <person name="Kagawa T.F."/>
            <person name="Liu W."/>
            <person name="Song Y."/>
            <person name="Salvetti E."/>
            <person name="Wrobel A."/>
            <person name="Rasinkangas P."/>
            <person name="Parkhill J."/>
            <person name="Rea M.C."/>
            <person name="O'Sullivan O."/>
            <person name="Ritari J."/>
            <person name="Douillard F.P."/>
            <person name="Paul Ross R."/>
            <person name="Yang R."/>
            <person name="Briner A.E."/>
            <person name="Felis G.E."/>
            <person name="de Vos W.M."/>
            <person name="Barrangou R."/>
            <person name="Klaenhammer T.R."/>
            <person name="Caufield P.W."/>
            <person name="Cui Y."/>
            <person name="Zhang H."/>
            <person name="O'Toole P.W."/>
        </authorList>
    </citation>
    <scope>NUCLEOTIDE SEQUENCE [LARGE SCALE GENOMIC DNA]</scope>
    <source>
        <strain evidence="2 3">DSM 22696</strain>
    </source>
</reference>
<dbReference type="STRING" id="348151.IV55_GL000224"/>
<dbReference type="InterPro" id="IPR011008">
    <property type="entry name" value="Dimeric_a/b-barrel"/>
</dbReference>
<evidence type="ECO:0000259" key="1">
    <source>
        <dbReference type="PROSITE" id="PS51725"/>
    </source>
</evidence>
<dbReference type="Pfam" id="PF03992">
    <property type="entry name" value="ABM"/>
    <property type="match status" value="1"/>
</dbReference>
<dbReference type="Proteomes" id="UP000051139">
    <property type="component" value="Unassembled WGS sequence"/>
</dbReference>
<dbReference type="InterPro" id="IPR007138">
    <property type="entry name" value="ABM_dom"/>
</dbReference>
<dbReference type="SUPFAM" id="SSF54909">
    <property type="entry name" value="Dimeric alpha+beta barrel"/>
    <property type="match status" value="1"/>
</dbReference>
<organism evidence="2 3">
    <name type="scientific">Furfurilactobacillus siliginis</name>
    <dbReference type="NCBI Taxonomy" id="348151"/>
    <lineage>
        <taxon>Bacteria</taxon>
        <taxon>Bacillati</taxon>
        <taxon>Bacillota</taxon>
        <taxon>Bacilli</taxon>
        <taxon>Lactobacillales</taxon>
        <taxon>Lactobacillaceae</taxon>
        <taxon>Furfurilactobacillus</taxon>
    </lineage>
</organism>
<dbReference type="AlphaFoldDB" id="A0A0R2L7B1"/>
<name>A0A0R2L7B1_9LACO</name>
<keyword evidence="3" id="KW-1185">Reference proteome</keyword>
<proteinExistence type="predicted"/>
<dbReference type="PROSITE" id="PS51725">
    <property type="entry name" value="ABM"/>
    <property type="match status" value="1"/>
</dbReference>